<dbReference type="GO" id="GO:0005743">
    <property type="term" value="C:mitochondrial inner membrane"/>
    <property type="evidence" value="ECO:0007669"/>
    <property type="project" value="UniProtKB-SubCell"/>
</dbReference>
<comment type="catalytic activity">
    <reaction evidence="12">
        <text>1,2-di-(9Z-octadecenoyl)-sn-glycero-3-phosphocholine + 1-hexadecanoyl-sn-glycero-3-phosphocholine = 1-hexadecanoyl-2-(9Z-octadecenoyl)-sn-glycero-3-phosphocholine + 1-(9Z-octadecenoyl)-sn-glycero-3-phosphocholine</text>
        <dbReference type="Rhea" id="RHEA:43816"/>
        <dbReference type="ChEBI" id="CHEBI:28610"/>
        <dbReference type="ChEBI" id="CHEBI:72998"/>
        <dbReference type="ChEBI" id="CHEBI:73001"/>
        <dbReference type="ChEBI" id="CHEBI:74669"/>
    </reaction>
    <physiologicalReaction direction="left-to-right" evidence="12">
        <dbReference type="Rhea" id="RHEA:43817"/>
    </physiologicalReaction>
    <physiologicalReaction direction="right-to-left" evidence="12">
        <dbReference type="Rhea" id="RHEA:43818"/>
    </physiologicalReaction>
</comment>
<dbReference type="InterPro" id="IPR002123">
    <property type="entry name" value="Plipid/glycerol_acylTrfase"/>
</dbReference>
<evidence type="ECO:0000256" key="10">
    <source>
        <dbReference type="ARBA" id="ARBA00024323"/>
    </source>
</evidence>
<protein>
    <recommendedName>
        <fullName evidence="13">Tafazzin family protein</fullName>
    </recommendedName>
</protein>
<comment type="catalytic activity">
    <reaction evidence="11">
        <text>1'-[1,2-diacyl-sn-glycero-3-phospho],3'-[1-acyl-sn-glycero-3-phospho]-glycerol + a 1,2-diacyl-sn-glycero-3-phosphocholine = a cardiolipin + a 1-acyl-sn-glycero-3-phosphocholine</text>
        <dbReference type="Rhea" id="RHEA:33731"/>
        <dbReference type="ChEBI" id="CHEBI:57643"/>
        <dbReference type="ChEBI" id="CHEBI:58168"/>
        <dbReference type="ChEBI" id="CHEBI:62237"/>
        <dbReference type="ChEBI" id="CHEBI:64743"/>
    </reaction>
    <physiologicalReaction direction="left-to-right" evidence="11">
        <dbReference type="Rhea" id="RHEA:33732"/>
    </physiologicalReaction>
    <physiologicalReaction direction="right-to-left" evidence="11">
        <dbReference type="Rhea" id="RHEA:33733"/>
    </physiologicalReaction>
</comment>
<evidence type="ECO:0000259" key="14">
    <source>
        <dbReference type="SMART" id="SM00563"/>
    </source>
</evidence>
<keyword evidence="13" id="KW-1133">Transmembrane helix</keyword>
<dbReference type="GO" id="GO:0035965">
    <property type="term" value="P:cardiolipin acyl-chain remodeling"/>
    <property type="evidence" value="ECO:0007669"/>
    <property type="project" value="TreeGrafter"/>
</dbReference>
<evidence type="ECO:0000256" key="6">
    <source>
        <dbReference type="ARBA" id="ARBA00023098"/>
    </source>
</evidence>
<evidence type="ECO:0000256" key="5">
    <source>
        <dbReference type="ARBA" id="ARBA00022792"/>
    </source>
</evidence>
<comment type="subcellular location">
    <subcellularLocation>
        <location evidence="1">Mitochondrion inner membrane</location>
        <topology evidence="1">Peripheral membrane protein</topology>
        <orientation evidence="1">Intermembrane side</orientation>
    </subcellularLocation>
    <subcellularLocation>
        <location evidence="10">Mitochondrion outer membrane</location>
        <topology evidence="10">Peripheral membrane protein</topology>
        <orientation evidence="10">Intermembrane side</orientation>
    </subcellularLocation>
</comment>
<keyword evidence="7" id="KW-0496">Mitochondrion</keyword>
<evidence type="ECO:0000256" key="12">
    <source>
        <dbReference type="ARBA" id="ARBA00049543"/>
    </source>
</evidence>
<evidence type="ECO:0000313" key="15">
    <source>
        <dbReference type="EMBL" id="SSX20504.1"/>
    </source>
</evidence>
<dbReference type="GO" id="GO:0007007">
    <property type="term" value="P:inner mitochondrial membrane organization"/>
    <property type="evidence" value="ECO:0007669"/>
    <property type="project" value="TreeGrafter"/>
</dbReference>
<name>A0A336LR37_CULSO</name>
<dbReference type="GO" id="GO:0005741">
    <property type="term" value="C:mitochondrial outer membrane"/>
    <property type="evidence" value="ECO:0007669"/>
    <property type="project" value="UniProtKB-SubCell"/>
</dbReference>
<evidence type="ECO:0000256" key="1">
    <source>
        <dbReference type="ARBA" id="ARBA00004137"/>
    </source>
</evidence>
<evidence type="ECO:0000256" key="9">
    <source>
        <dbReference type="ARBA" id="ARBA00023315"/>
    </source>
</evidence>
<sequence length="261" mass="30091">MSSELDWIFPHLKHTTRLWKICSYGVIGAVGFVSKIIIAFLNKTRCYNRQILENAIENRTPGIPLLTVSNHHSCFDDPGMWGLFPLRIACNPNKIRWSLAAHDICFTQTYHSWFFMFGKCIPVVRGGGVYQPAVDLCIDKLSIGEWVHIFPEAKVNMTKEVLRLKWGVGRMIYESAVMPIVIPIWHIGMEEILPNEPPYYFRIGKRVTYNFGKPIDLNLLVKRLREQNVSEVEARKAITDRIQEAMYALRDETEQLHAKGS</sequence>
<evidence type="ECO:0000256" key="13">
    <source>
        <dbReference type="RuleBase" id="RU365062"/>
    </source>
</evidence>
<evidence type="ECO:0000256" key="7">
    <source>
        <dbReference type="ARBA" id="ARBA00023128"/>
    </source>
</evidence>
<keyword evidence="4" id="KW-1000">Mitochondrion outer membrane</keyword>
<dbReference type="AlphaFoldDB" id="A0A336LR37"/>
<keyword evidence="5" id="KW-0999">Mitochondrion inner membrane</keyword>
<dbReference type="CDD" id="cd07989">
    <property type="entry name" value="LPLAT_AGPAT-like"/>
    <property type="match status" value="1"/>
</dbReference>
<dbReference type="SMART" id="SM00563">
    <property type="entry name" value="PlsC"/>
    <property type="match status" value="1"/>
</dbReference>
<keyword evidence="13" id="KW-0812">Transmembrane</keyword>
<dbReference type="VEuPathDB" id="VectorBase:CSON001689"/>
<organism evidence="15">
    <name type="scientific">Culicoides sonorensis</name>
    <name type="common">Biting midge</name>
    <dbReference type="NCBI Taxonomy" id="179676"/>
    <lineage>
        <taxon>Eukaryota</taxon>
        <taxon>Metazoa</taxon>
        <taxon>Ecdysozoa</taxon>
        <taxon>Arthropoda</taxon>
        <taxon>Hexapoda</taxon>
        <taxon>Insecta</taxon>
        <taxon>Pterygota</taxon>
        <taxon>Neoptera</taxon>
        <taxon>Endopterygota</taxon>
        <taxon>Diptera</taxon>
        <taxon>Nematocera</taxon>
        <taxon>Chironomoidea</taxon>
        <taxon>Ceratopogonidae</taxon>
        <taxon>Ceratopogoninae</taxon>
        <taxon>Culicoides</taxon>
        <taxon>Monoculicoides</taxon>
    </lineage>
</organism>
<proteinExistence type="inferred from homology"/>
<dbReference type="PRINTS" id="PR00979">
    <property type="entry name" value="TAFAZZIN"/>
</dbReference>
<evidence type="ECO:0000256" key="3">
    <source>
        <dbReference type="ARBA" id="ARBA00022679"/>
    </source>
</evidence>
<evidence type="ECO:0000256" key="8">
    <source>
        <dbReference type="ARBA" id="ARBA00023136"/>
    </source>
</evidence>
<dbReference type="EMBL" id="UFQT01000126">
    <property type="protein sequence ID" value="SSX20504.1"/>
    <property type="molecule type" value="Genomic_DNA"/>
</dbReference>
<dbReference type="Pfam" id="PF01553">
    <property type="entry name" value="Acyltransferase"/>
    <property type="match status" value="1"/>
</dbReference>
<comment type="similarity">
    <text evidence="2 13">Belongs to the taffazin family.</text>
</comment>
<keyword evidence="3" id="KW-0808">Transferase</keyword>
<dbReference type="PANTHER" id="PTHR12497:SF0">
    <property type="entry name" value="TAFAZZIN"/>
    <property type="match status" value="1"/>
</dbReference>
<dbReference type="InterPro" id="IPR000872">
    <property type="entry name" value="Tafazzin"/>
</dbReference>
<dbReference type="SUPFAM" id="SSF69593">
    <property type="entry name" value="Glycerol-3-phosphate (1)-acyltransferase"/>
    <property type="match status" value="1"/>
</dbReference>
<evidence type="ECO:0000256" key="11">
    <source>
        <dbReference type="ARBA" id="ARBA00047906"/>
    </source>
</evidence>
<dbReference type="GO" id="GO:0047184">
    <property type="term" value="F:1-acylglycerophosphocholine O-acyltransferase activity"/>
    <property type="evidence" value="ECO:0007669"/>
    <property type="project" value="TreeGrafter"/>
</dbReference>
<keyword evidence="9" id="KW-0012">Acyltransferase</keyword>
<evidence type="ECO:0000256" key="2">
    <source>
        <dbReference type="ARBA" id="ARBA00010524"/>
    </source>
</evidence>
<gene>
    <name evidence="15" type="primary">CSON001689</name>
</gene>
<evidence type="ECO:0000256" key="4">
    <source>
        <dbReference type="ARBA" id="ARBA00022787"/>
    </source>
</evidence>
<accession>A0A336LR37</accession>
<dbReference type="PANTHER" id="PTHR12497">
    <property type="entry name" value="TAZ PROTEIN TAFAZZIN"/>
    <property type="match status" value="1"/>
</dbReference>
<feature type="transmembrane region" description="Helical" evidence="13">
    <location>
        <begin position="21"/>
        <end position="41"/>
    </location>
</feature>
<feature type="domain" description="Phospholipid/glycerol acyltransferase" evidence="14">
    <location>
        <begin position="65"/>
        <end position="189"/>
    </location>
</feature>
<keyword evidence="6" id="KW-0443">Lipid metabolism</keyword>
<keyword evidence="8 13" id="KW-0472">Membrane</keyword>
<reference evidence="15" key="1">
    <citation type="submission" date="2018-07" db="EMBL/GenBank/DDBJ databases">
        <authorList>
            <person name="Quirk P.G."/>
            <person name="Krulwich T.A."/>
        </authorList>
    </citation>
    <scope>NUCLEOTIDE SEQUENCE</scope>
</reference>